<feature type="region of interest" description="Disordered" evidence="3">
    <location>
        <begin position="658"/>
        <end position="704"/>
    </location>
</feature>
<dbReference type="PROSITE" id="PS50011">
    <property type="entry name" value="PROTEIN_KINASE_DOM"/>
    <property type="match status" value="1"/>
</dbReference>
<feature type="compositionally biased region" description="Basic and acidic residues" evidence="3">
    <location>
        <begin position="56"/>
        <end position="73"/>
    </location>
</feature>
<keyword evidence="2" id="KW-0067">ATP-binding</keyword>
<dbReference type="GO" id="GO:0035556">
    <property type="term" value="P:intracellular signal transduction"/>
    <property type="evidence" value="ECO:0007669"/>
    <property type="project" value="TreeGrafter"/>
</dbReference>
<evidence type="ECO:0000256" key="3">
    <source>
        <dbReference type="SAM" id="MobiDB-lite"/>
    </source>
</evidence>
<feature type="compositionally biased region" description="Basic and acidic residues" evidence="3">
    <location>
        <begin position="672"/>
        <end position="683"/>
    </location>
</feature>
<protein>
    <recommendedName>
        <fullName evidence="5">Protein kinase domain-containing protein</fullName>
    </recommendedName>
</protein>
<dbReference type="GO" id="GO:0005737">
    <property type="term" value="C:cytoplasm"/>
    <property type="evidence" value="ECO:0007669"/>
    <property type="project" value="TreeGrafter"/>
</dbReference>
<dbReference type="Gene3D" id="1.10.510.10">
    <property type="entry name" value="Transferase(Phosphotransferase) domain 1"/>
    <property type="match status" value="1"/>
</dbReference>
<dbReference type="InterPro" id="IPR011009">
    <property type="entry name" value="Kinase-like_dom_sf"/>
</dbReference>
<dbReference type="EMBL" id="HBFQ01045681">
    <property type="protein sequence ID" value="CAD8858140.1"/>
    <property type="molecule type" value="Transcribed_RNA"/>
</dbReference>
<dbReference type="SUPFAM" id="SSF56112">
    <property type="entry name" value="Protein kinase-like (PK-like)"/>
    <property type="match status" value="1"/>
</dbReference>
<feature type="compositionally biased region" description="Pro residues" evidence="3">
    <location>
        <begin position="581"/>
        <end position="591"/>
    </location>
</feature>
<feature type="compositionally biased region" description="Polar residues" evidence="3">
    <location>
        <begin position="594"/>
        <end position="604"/>
    </location>
</feature>
<evidence type="ECO:0000313" key="6">
    <source>
        <dbReference type="EMBL" id="CAD8858140.1"/>
    </source>
</evidence>
<dbReference type="SMART" id="SM00220">
    <property type="entry name" value="S_TKc"/>
    <property type="match status" value="1"/>
</dbReference>
<accession>A0A7S1AMR8</accession>
<keyword evidence="4" id="KW-0732">Signal</keyword>
<evidence type="ECO:0000256" key="1">
    <source>
        <dbReference type="ARBA" id="ARBA00022741"/>
    </source>
</evidence>
<keyword evidence="1" id="KW-0547">Nucleotide-binding</keyword>
<dbReference type="AlphaFoldDB" id="A0A7S1AMR8"/>
<feature type="region of interest" description="Disordered" evidence="3">
    <location>
        <begin position="371"/>
        <end position="405"/>
    </location>
</feature>
<dbReference type="PANTHER" id="PTHR24346">
    <property type="entry name" value="MAP/MICROTUBULE AFFINITY-REGULATING KINASE"/>
    <property type="match status" value="1"/>
</dbReference>
<feature type="domain" description="Protein kinase" evidence="5">
    <location>
        <begin position="100"/>
        <end position="367"/>
    </location>
</feature>
<name>A0A7S1AMR8_NOCSC</name>
<evidence type="ECO:0000256" key="2">
    <source>
        <dbReference type="ARBA" id="ARBA00022840"/>
    </source>
</evidence>
<evidence type="ECO:0000259" key="5">
    <source>
        <dbReference type="PROSITE" id="PS50011"/>
    </source>
</evidence>
<feature type="compositionally biased region" description="Basic residues" evidence="3">
    <location>
        <begin position="684"/>
        <end position="695"/>
    </location>
</feature>
<sequence>MAQGNLPSTLLFLLFVSICFRLGELMPTLRDVRSSFRLSVRSLHGANESLAPSARSSERSSVRVEEKESSPERWTSRVDQVESGFLHEQLERTKLSIDDFVTQARFGNLDDGFCFLRVRPHSGGQASGLHQVRLNRVSEAWVHKVSIQSWEKSAAFFPRVLEIFSDHDHLYLHTEYLSGRSLEIQIKEHGALTEGACRTVFQCVVAALQYIHDLTLLHGSLTSSAVLVGDEEHIRDVKLSSLGWKLELDSSERGSNPYAAPETERTQAMDVYALGVLLLFMGAGHLPDRLDRIRASLCNTEAPTARTGQTESRTSFHVGKSVEHGTSADVSAFLALVPGVRNLVLSLTVSLHTARPTLEMAATHRWVSNTWRSEERESGSSQNNDDTAWTGHASGTLRGGEASHSLGTLASGKSGFLEDVRKSAIVFPGRKSLVAAEREASAQARAQARASFKTSDDAARRSVVTDKAGAKVTMRVSSHSELGVEPLDSDQVAQPAERALTVDDGFADVLSPSPLVRDKAVHVIRSMGLTAGPFRIRRDALDHALRRVVSSSDSESEGSDGEVASSRDSQASHSSRDPAPTVVPPWRPPPLVNRSVSSTESSGQVGMLMQKAMVPLSGFALEDLQLSPHSRTRIRQQMVSTQAQSSPSLLAVAMEPLGSWPPRETDSSCAETVERHKDSEKTKRPVVKRPVAKRRGASEDKPRTRYHTPYELEKLTPGQLRSMRILLQIHEDSTVRLAERKQEIEKKEKPPPTRNLDLFMDPADVYVDYVEAPQSNRIPIYAPEEELRELFGAPVEQSPVTASTWRAPKMKLKQVFMQSGWVRNSLV</sequence>
<reference evidence="6" key="1">
    <citation type="submission" date="2021-01" db="EMBL/GenBank/DDBJ databases">
        <authorList>
            <person name="Corre E."/>
            <person name="Pelletier E."/>
            <person name="Niang G."/>
            <person name="Scheremetjew M."/>
            <person name="Finn R."/>
            <person name="Kale V."/>
            <person name="Holt S."/>
            <person name="Cochrane G."/>
            <person name="Meng A."/>
            <person name="Brown T."/>
            <person name="Cohen L."/>
        </authorList>
    </citation>
    <scope>NUCLEOTIDE SEQUENCE</scope>
</reference>
<feature type="chain" id="PRO_5030622208" description="Protein kinase domain-containing protein" evidence="4">
    <location>
        <begin position="26"/>
        <end position="827"/>
    </location>
</feature>
<gene>
    <name evidence="6" type="ORF">NSCI0253_LOCUS32493</name>
</gene>
<dbReference type="GO" id="GO:0005524">
    <property type="term" value="F:ATP binding"/>
    <property type="evidence" value="ECO:0007669"/>
    <property type="project" value="UniProtKB-KW"/>
</dbReference>
<dbReference type="PANTHER" id="PTHR24346:SF75">
    <property type="entry name" value="AURORA KINASE"/>
    <property type="match status" value="1"/>
</dbReference>
<feature type="region of interest" description="Disordered" evidence="3">
    <location>
        <begin position="49"/>
        <end position="73"/>
    </location>
</feature>
<dbReference type="InterPro" id="IPR000719">
    <property type="entry name" value="Prot_kinase_dom"/>
</dbReference>
<organism evidence="6">
    <name type="scientific">Noctiluca scintillans</name>
    <name type="common">Sea sparkle</name>
    <name type="synonym">Red tide dinoflagellate</name>
    <dbReference type="NCBI Taxonomy" id="2966"/>
    <lineage>
        <taxon>Eukaryota</taxon>
        <taxon>Sar</taxon>
        <taxon>Alveolata</taxon>
        <taxon>Dinophyceae</taxon>
        <taxon>Noctilucales</taxon>
        <taxon>Noctilucaceae</taxon>
        <taxon>Noctiluca</taxon>
    </lineage>
</organism>
<feature type="signal peptide" evidence="4">
    <location>
        <begin position="1"/>
        <end position="25"/>
    </location>
</feature>
<feature type="compositionally biased region" description="Low complexity" evidence="3">
    <location>
        <begin position="561"/>
        <end position="580"/>
    </location>
</feature>
<dbReference type="GO" id="GO:0004674">
    <property type="term" value="F:protein serine/threonine kinase activity"/>
    <property type="evidence" value="ECO:0007669"/>
    <property type="project" value="TreeGrafter"/>
</dbReference>
<evidence type="ECO:0000256" key="4">
    <source>
        <dbReference type="SAM" id="SignalP"/>
    </source>
</evidence>
<feature type="region of interest" description="Disordered" evidence="3">
    <location>
        <begin position="548"/>
        <end position="604"/>
    </location>
</feature>
<dbReference type="Pfam" id="PF00069">
    <property type="entry name" value="Pkinase"/>
    <property type="match status" value="1"/>
</dbReference>
<proteinExistence type="predicted"/>